<gene>
    <name evidence="2" type="ORF">DY000_02030251</name>
    <name evidence="1" type="ORF">F2Q70_00025541</name>
</gene>
<dbReference type="Proteomes" id="UP000266723">
    <property type="component" value="Unassembled WGS sequence"/>
</dbReference>
<organism evidence="1">
    <name type="scientific">Brassica cretica</name>
    <name type="common">Mustard</name>
    <dbReference type="NCBI Taxonomy" id="69181"/>
    <lineage>
        <taxon>Eukaryota</taxon>
        <taxon>Viridiplantae</taxon>
        <taxon>Streptophyta</taxon>
        <taxon>Embryophyta</taxon>
        <taxon>Tracheophyta</taxon>
        <taxon>Spermatophyta</taxon>
        <taxon>Magnoliopsida</taxon>
        <taxon>eudicotyledons</taxon>
        <taxon>Gunneridae</taxon>
        <taxon>Pentapetalae</taxon>
        <taxon>rosids</taxon>
        <taxon>malvids</taxon>
        <taxon>Brassicales</taxon>
        <taxon>Brassicaceae</taxon>
        <taxon>Brassiceae</taxon>
        <taxon>Brassica</taxon>
    </lineage>
</organism>
<keyword evidence="3" id="KW-1185">Reference proteome</keyword>
<evidence type="ECO:0000313" key="2">
    <source>
        <dbReference type="EMBL" id="KAF3583170.1"/>
    </source>
</evidence>
<reference evidence="1" key="1">
    <citation type="submission" date="2019-12" db="EMBL/GenBank/DDBJ databases">
        <title>Genome sequencing and annotation of Brassica cretica.</title>
        <authorList>
            <person name="Studholme D.J."/>
            <person name="Sarris P.F."/>
        </authorList>
    </citation>
    <scope>NUCLEOTIDE SEQUENCE</scope>
    <source>
        <strain evidence="1">PFS-102/07</strain>
        <tissue evidence="1">Leaf</tissue>
    </source>
</reference>
<dbReference type="EMBL" id="QGKY02000094">
    <property type="protein sequence ID" value="KAF2601443.1"/>
    <property type="molecule type" value="Genomic_DNA"/>
</dbReference>
<reference evidence="2 3" key="3">
    <citation type="journal article" date="2020" name="BMC Genomics">
        <title>Intraspecific diversification of the crop wild relative Brassica cretica Lam. using demographic model selection.</title>
        <authorList>
            <person name="Kioukis A."/>
            <person name="Michalopoulou V.A."/>
            <person name="Briers L."/>
            <person name="Pirintsos S."/>
            <person name="Studholme D.J."/>
            <person name="Pavlidis P."/>
            <person name="Sarris P.F."/>
        </authorList>
    </citation>
    <scope>NUCLEOTIDE SEQUENCE [LARGE SCALE GENOMIC DNA]</scope>
    <source>
        <strain evidence="3">cv. PFS-1207/04</strain>
        <strain evidence="2">PFS-1207/04</strain>
    </source>
</reference>
<reference evidence="2" key="2">
    <citation type="submission" date="2019-12" db="EMBL/GenBank/DDBJ databases">
        <authorList>
            <person name="Studholme D.J."/>
            <person name="Sarris P."/>
        </authorList>
    </citation>
    <scope>NUCLEOTIDE SEQUENCE</scope>
    <source>
        <strain evidence="2">PFS-1207/04</strain>
        <tissue evidence="2">Leaf</tissue>
    </source>
</reference>
<comment type="caution">
    <text evidence="1">The sequence shown here is derived from an EMBL/GenBank/DDBJ whole genome shotgun (WGS) entry which is preliminary data.</text>
</comment>
<protein>
    <submittedName>
        <fullName evidence="1">Uncharacterized protein</fullName>
    </submittedName>
</protein>
<accession>A0A3N6SXX7</accession>
<name>A0A3N6SXX7_BRACR</name>
<proteinExistence type="predicted"/>
<dbReference type="AlphaFoldDB" id="A0A3N6SXX7"/>
<evidence type="ECO:0000313" key="3">
    <source>
        <dbReference type="Proteomes" id="UP000266723"/>
    </source>
</evidence>
<evidence type="ECO:0000313" key="1">
    <source>
        <dbReference type="EMBL" id="KAF2601443.1"/>
    </source>
</evidence>
<dbReference type="EMBL" id="QGKV02000649">
    <property type="protein sequence ID" value="KAF3583170.1"/>
    <property type="molecule type" value="Genomic_DNA"/>
</dbReference>
<sequence length="53" mass="6072">MDKNKELGFSYRLITISQDKVSSEEPLFLIKRGSECDREEQHVSGSMLFFGTS</sequence>